<reference evidence="6" key="1">
    <citation type="journal article" date="2014" name="Int. J. Syst. Evol. Microbiol.">
        <title>Complete genome sequence of Corynebacterium casei LMG S-19264T (=DSM 44701T), isolated from a smear-ripened cheese.</title>
        <authorList>
            <consortium name="US DOE Joint Genome Institute (JGI-PGF)"/>
            <person name="Walter F."/>
            <person name="Albersmeier A."/>
            <person name="Kalinowski J."/>
            <person name="Ruckert C."/>
        </authorList>
    </citation>
    <scope>NUCLEOTIDE SEQUENCE</scope>
    <source>
        <strain evidence="6">CCM 7905</strain>
    </source>
</reference>
<dbReference type="GO" id="GO:0050660">
    <property type="term" value="F:flavin adenine dinucleotide binding"/>
    <property type="evidence" value="ECO:0007669"/>
    <property type="project" value="InterPro"/>
</dbReference>
<dbReference type="InterPro" id="IPR037069">
    <property type="entry name" value="AcylCoA_DH/ox_N_sf"/>
</dbReference>
<dbReference type="InterPro" id="IPR036250">
    <property type="entry name" value="AcylCo_DH-like_C"/>
</dbReference>
<dbReference type="SUPFAM" id="SSF47203">
    <property type="entry name" value="Acyl-CoA dehydrogenase C-terminal domain-like"/>
    <property type="match status" value="1"/>
</dbReference>
<protein>
    <submittedName>
        <fullName evidence="6">Oxidoreductase</fullName>
    </submittedName>
</protein>
<evidence type="ECO:0000256" key="1">
    <source>
        <dbReference type="ARBA" id="ARBA00022630"/>
    </source>
</evidence>
<dbReference type="InterPro" id="IPR009100">
    <property type="entry name" value="AcylCoA_DH/oxidase_NM_dom_sf"/>
</dbReference>
<dbReference type="Gene3D" id="2.40.110.10">
    <property type="entry name" value="Butyryl-CoA Dehydrogenase, subunit A, domain 2"/>
    <property type="match status" value="1"/>
</dbReference>
<dbReference type="AlphaFoldDB" id="A0A917FRF6"/>
<evidence type="ECO:0000259" key="5">
    <source>
        <dbReference type="Pfam" id="PF02771"/>
    </source>
</evidence>
<organism evidence="6 7">
    <name type="scientific">Rhodococcoides trifolii</name>
    <dbReference type="NCBI Taxonomy" id="908250"/>
    <lineage>
        <taxon>Bacteria</taxon>
        <taxon>Bacillati</taxon>
        <taxon>Actinomycetota</taxon>
        <taxon>Actinomycetes</taxon>
        <taxon>Mycobacteriales</taxon>
        <taxon>Nocardiaceae</taxon>
        <taxon>Rhodococcoides</taxon>
    </lineage>
</organism>
<dbReference type="Proteomes" id="UP000654257">
    <property type="component" value="Unassembled WGS sequence"/>
</dbReference>
<dbReference type="Pfam" id="PF02771">
    <property type="entry name" value="Acyl-CoA_dh_N"/>
    <property type="match status" value="1"/>
</dbReference>
<gene>
    <name evidence="6" type="ORF">GCM10007304_08070</name>
</gene>
<keyword evidence="7" id="KW-1185">Reference proteome</keyword>
<evidence type="ECO:0000256" key="3">
    <source>
        <dbReference type="ARBA" id="ARBA00023002"/>
    </source>
</evidence>
<comment type="caution">
    <text evidence="6">The sequence shown here is derived from an EMBL/GenBank/DDBJ whole genome shotgun (WGS) entry which is preliminary data.</text>
</comment>
<dbReference type="GO" id="GO:0003995">
    <property type="term" value="F:acyl-CoA dehydrogenase activity"/>
    <property type="evidence" value="ECO:0007669"/>
    <property type="project" value="TreeGrafter"/>
</dbReference>
<dbReference type="PANTHER" id="PTHR43884">
    <property type="entry name" value="ACYL-COA DEHYDROGENASE"/>
    <property type="match status" value="1"/>
</dbReference>
<evidence type="ECO:0000313" key="7">
    <source>
        <dbReference type="Proteomes" id="UP000654257"/>
    </source>
</evidence>
<evidence type="ECO:0000313" key="6">
    <source>
        <dbReference type="EMBL" id="GGF96489.1"/>
    </source>
</evidence>
<dbReference type="RefSeq" id="WP_188543369.1">
    <property type="nucleotide sequence ID" value="NZ_BMCU01000001.1"/>
</dbReference>
<dbReference type="Gene3D" id="1.10.540.10">
    <property type="entry name" value="Acyl-CoA dehydrogenase/oxidase, N-terminal domain"/>
    <property type="match status" value="1"/>
</dbReference>
<accession>A0A917FRF6</accession>
<keyword evidence="2" id="KW-0274">FAD</keyword>
<dbReference type="EMBL" id="BMCU01000001">
    <property type="protein sequence ID" value="GGF96489.1"/>
    <property type="molecule type" value="Genomic_DNA"/>
</dbReference>
<keyword evidence="1" id="KW-0285">Flavoprotein</keyword>
<evidence type="ECO:0000256" key="4">
    <source>
        <dbReference type="SAM" id="MobiDB-lite"/>
    </source>
</evidence>
<evidence type="ECO:0000256" key="2">
    <source>
        <dbReference type="ARBA" id="ARBA00022827"/>
    </source>
</evidence>
<reference evidence="6" key="2">
    <citation type="submission" date="2020-09" db="EMBL/GenBank/DDBJ databases">
        <authorList>
            <person name="Sun Q."/>
            <person name="Sedlacek I."/>
        </authorList>
    </citation>
    <scope>NUCLEOTIDE SEQUENCE</scope>
    <source>
        <strain evidence="6">CCM 7905</strain>
    </source>
</reference>
<dbReference type="InterPro" id="IPR046373">
    <property type="entry name" value="Acyl-CoA_Oxase/DH_mid-dom_sf"/>
</dbReference>
<feature type="domain" description="Acyl-CoA dehydrogenase/oxidase N-terminal" evidence="5">
    <location>
        <begin position="55"/>
        <end position="121"/>
    </location>
</feature>
<proteinExistence type="predicted"/>
<dbReference type="PANTHER" id="PTHR43884:SF20">
    <property type="entry name" value="ACYL-COA DEHYDROGENASE FADE28"/>
    <property type="match status" value="1"/>
</dbReference>
<name>A0A917FRF6_9NOCA</name>
<keyword evidence="3" id="KW-0560">Oxidoreductase</keyword>
<sequence length="392" mass="40341">MTLTAPQIDVPHTTSPSTASRVMAHENETLRRLLPSLADYLAVTPLLEMETPGSGAIAAFRDAGGTGLIVPTELGGIGASAVDAIAVQRAIGAASPSLAAATTMHHLSIATIVEIALAGPEEELPLVAGLVEQRSIIASGFAEGKGSTLVPSVSAVYKGGDYIVSGSKKPCSLSKSMDFLAASVAASEKKGGKTRRAVALIPATMPGVSVRPFWSSPILAGAESEEVVLDDVEIPVALTMIGALDDPDGQHELTGWLWFGVLASAGYIGAASSLLEKMIDNPKIDDAAYVTAAAELESSMCAVDAIARAMDAGERGADISARLLFCRTALRGALTRAATTAVTALGGIAFITDPEVAYLQSVVQAFSFHPPSIRETNTALAAYHRGGEFTLA</sequence>
<dbReference type="SUPFAM" id="SSF56645">
    <property type="entry name" value="Acyl-CoA dehydrogenase NM domain-like"/>
    <property type="match status" value="1"/>
</dbReference>
<feature type="region of interest" description="Disordered" evidence="4">
    <location>
        <begin position="1"/>
        <end position="21"/>
    </location>
</feature>
<dbReference type="InterPro" id="IPR013786">
    <property type="entry name" value="AcylCoA_DH/ox_N"/>
</dbReference>